<dbReference type="SUPFAM" id="SSF48371">
    <property type="entry name" value="ARM repeat"/>
    <property type="match status" value="1"/>
</dbReference>
<gene>
    <name evidence="2" type="ORF">APAL1065_LOCUS16424</name>
</gene>
<feature type="region of interest" description="Disordered" evidence="1">
    <location>
        <begin position="1"/>
        <end position="25"/>
    </location>
</feature>
<dbReference type="EMBL" id="HBHT01024457">
    <property type="protein sequence ID" value="CAD9975759.1"/>
    <property type="molecule type" value="Transcribed_RNA"/>
</dbReference>
<dbReference type="InterPro" id="IPR011989">
    <property type="entry name" value="ARM-like"/>
</dbReference>
<dbReference type="Gene3D" id="1.25.10.10">
    <property type="entry name" value="Leucine-rich Repeat Variant"/>
    <property type="match status" value="1"/>
</dbReference>
<organism evidence="2">
    <name type="scientific">Entomoneis paludosa</name>
    <dbReference type="NCBI Taxonomy" id="265537"/>
    <lineage>
        <taxon>Eukaryota</taxon>
        <taxon>Sar</taxon>
        <taxon>Stramenopiles</taxon>
        <taxon>Ochrophyta</taxon>
        <taxon>Bacillariophyta</taxon>
        <taxon>Bacillariophyceae</taxon>
        <taxon>Bacillariophycidae</taxon>
        <taxon>Entomoneidaceae</taxon>
        <taxon>Entomoneis</taxon>
    </lineage>
</organism>
<feature type="compositionally biased region" description="Basic and acidic residues" evidence="1">
    <location>
        <begin position="1"/>
        <end position="21"/>
    </location>
</feature>
<evidence type="ECO:0000313" key="2">
    <source>
        <dbReference type="EMBL" id="CAD9975759.1"/>
    </source>
</evidence>
<accession>A0A7S3DSJ5</accession>
<name>A0A7S3DSJ5_9STRA</name>
<protein>
    <submittedName>
        <fullName evidence="2">Uncharacterized protein</fullName>
    </submittedName>
</protein>
<sequence length="203" mass="22773">MMSKDQETCEKKDQTTTREESPSASNHSIMTIIMVPIENALKTLESSDGESKKENIVSRNLFAILKHFEHSPMDACDKILRNKGITIVCQAMSSFESVRIIQLQGCHILRLVGTHFPKTVLACDIVCQTMMHSIRSHRKFNTLTRVSLSALRNLSTDFGCLLQMERHGLLDFLEEIIYNTQDPEAAEIGISVATNLSSFSTPL</sequence>
<dbReference type="AlphaFoldDB" id="A0A7S3DSJ5"/>
<evidence type="ECO:0000256" key="1">
    <source>
        <dbReference type="SAM" id="MobiDB-lite"/>
    </source>
</evidence>
<dbReference type="InterPro" id="IPR016024">
    <property type="entry name" value="ARM-type_fold"/>
</dbReference>
<reference evidence="2" key="1">
    <citation type="submission" date="2021-01" db="EMBL/GenBank/DDBJ databases">
        <authorList>
            <person name="Corre E."/>
            <person name="Pelletier E."/>
            <person name="Niang G."/>
            <person name="Scheremetjew M."/>
            <person name="Finn R."/>
            <person name="Kale V."/>
            <person name="Holt S."/>
            <person name="Cochrane G."/>
            <person name="Meng A."/>
            <person name="Brown T."/>
            <person name="Cohen L."/>
        </authorList>
    </citation>
    <scope>NUCLEOTIDE SEQUENCE</scope>
    <source>
        <strain evidence="2">CCMP125</strain>
    </source>
</reference>
<proteinExistence type="predicted"/>